<keyword evidence="5" id="KW-1185">Reference proteome</keyword>
<accession>A0A6A6EK87</accession>
<dbReference type="GO" id="GO:0003824">
    <property type="term" value="F:catalytic activity"/>
    <property type="evidence" value="ECO:0007669"/>
    <property type="project" value="InterPro"/>
</dbReference>
<keyword evidence="1" id="KW-0677">Repeat</keyword>
<evidence type="ECO:0000313" key="4">
    <source>
        <dbReference type="EMBL" id="KAF2190326.1"/>
    </source>
</evidence>
<dbReference type="InterPro" id="IPR055497">
    <property type="entry name" value="DUF7069"/>
</dbReference>
<organism evidence="4 5">
    <name type="scientific">Zopfia rhizophila CBS 207.26</name>
    <dbReference type="NCBI Taxonomy" id="1314779"/>
    <lineage>
        <taxon>Eukaryota</taxon>
        <taxon>Fungi</taxon>
        <taxon>Dikarya</taxon>
        <taxon>Ascomycota</taxon>
        <taxon>Pezizomycotina</taxon>
        <taxon>Dothideomycetes</taxon>
        <taxon>Dothideomycetes incertae sedis</taxon>
        <taxon>Zopfiaceae</taxon>
        <taxon>Zopfia</taxon>
    </lineage>
</organism>
<protein>
    <submittedName>
        <fullName evidence="4">Purine and uridine phosphorylase</fullName>
    </submittedName>
</protein>
<dbReference type="InterPro" id="IPR035994">
    <property type="entry name" value="Nucleoside_phosphorylase_sf"/>
</dbReference>
<proteinExistence type="predicted"/>
<evidence type="ECO:0000259" key="2">
    <source>
        <dbReference type="Pfam" id="PF23239"/>
    </source>
</evidence>
<dbReference type="PANTHER" id="PTHR46082:SF11">
    <property type="entry name" value="AAA+ ATPASE DOMAIN-CONTAINING PROTEIN-RELATED"/>
    <property type="match status" value="1"/>
</dbReference>
<gene>
    <name evidence="4" type="ORF">K469DRAFT_682433</name>
</gene>
<sequence length="737" mass="82966">MDGQSPSPNASTKRLGNECYTVGWICAISAEYVAAQAFLDEKHGQPKSVLTNDTNDYTLGKVGDHYVVIAVLPDGEYGLSSAASVAKDMLHSFPHVRIGLMVGIGGGAPSQRHDIRLGDIVVSASRDGKGSVFQYDFGKTIQNQSFQATRFLNQSPTVLRTAMNGLKTEYEMNGHQLEEAINAILVKYRKLRKKYRRPELSSDRLYQSHVIHPPHVETNCAVACGDDPSKLVSRPERDEEEDSPAIHYGTIASANQLMKNALIRDTLSKEADILCFEMEAAGLMNNFPCLVIRGICDYSDSHKNKEWQGYAAMAAAAYAKDLLCRIPPDRVEAEKKIGEAIYDLQEVAEAHRDIARKQLEIQQDEVKQKLSDKQQECLQLFRLTKSTEDAIYEWFKNRVENRVQDTCMWFLEHKNFQEWLKQESGPLLVSADPGCGKSVLAKYLIDHGLPQSATICCFFFKDQDQNTVRQALCALLHQLFSKKPSLIQHAMKQFDKDGSGLINSKSSLWTILGNAVQDPQAGPVIMVLDALDECAESAFEDLMRNVENQFRSNQSGYGKLKYLLTSRPYEQIVSKFRGLLGTFPRIRIPGEEESEIISQEINHVIKYRVERLATEKDLSERVKGHLASRLVEIPHRTYLWIYLVFNDLKAKVFKMTPKGIDSTIATLSKSVNKAYKQILNKSKEPRMVRKALSIILAAGQPLTLSEINVAVNIDSTSQSMRDLDLEEEEDFKSRLRS</sequence>
<evidence type="ECO:0000313" key="5">
    <source>
        <dbReference type="Proteomes" id="UP000800200"/>
    </source>
</evidence>
<dbReference type="InterPro" id="IPR027417">
    <property type="entry name" value="P-loop_NTPase"/>
</dbReference>
<dbReference type="Gene3D" id="3.40.50.300">
    <property type="entry name" value="P-loop containing nucleotide triphosphate hydrolases"/>
    <property type="match status" value="1"/>
</dbReference>
<dbReference type="SUPFAM" id="SSF53167">
    <property type="entry name" value="Purine and uridine phosphorylases"/>
    <property type="match status" value="1"/>
</dbReference>
<dbReference type="Pfam" id="PF23239">
    <property type="entry name" value="DUF7069"/>
    <property type="match status" value="1"/>
</dbReference>
<dbReference type="AlphaFoldDB" id="A0A6A6EK87"/>
<dbReference type="SUPFAM" id="SSF52540">
    <property type="entry name" value="P-loop containing nucleoside triphosphate hydrolases"/>
    <property type="match status" value="1"/>
</dbReference>
<dbReference type="Proteomes" id="UP000800200">
    <property type="component" value="Unassembled WGS sequence"/>
</dbReference>
<feature type="domain" description="Nephrocystin 3-like N-terminal" evidence="3">
    <location>
        <begin position="405"/>
        <end position="567"/>
    </location>
</feature>
<dbReference type="Gene3D" id="3.40.50.1580">
    <property type="entry name" value="Nucleoside phosphorylase domain"/>
    <property type="match status" value="1"/>
</dbReference>
<dbReference type="PANTHER" id="PTHR46082">
    <property type="entry name" value="ATP/GTP-BINDING PROTEIN-RELATED"/>
    <property type="match status" value="1"/>
</dbReference>
<dbReference type="Pfam" id="PF24883">
    <property type="entry name" value="NPHP3_N"/>
    <property type="match status" value="1"/>
</dbReference>
<reference evidence="4" key="1">
    <citation type="journal article" date="2020" name="Stud. Mycol.">
        <title>101 Dothideomycetes genomes: a test case for predicting lifestyles and emergence of pathogens.</title>
        <authorList>
            <person name="Haridas S."/>
            <person name="Albert R."/>
            <person name="Binder M."/>
            <person name="Bloem J."/>
            <person name="Labutti K."/>
            <person name="Salamov A."/>
            <person name="Andreopoulos B."/>
            <person name="Baker S."/>
            <person name="Barry K."/>
            <person name="Bills G."/>
            <person name="Bluhm B."/>
            <person name="Cannon C."/>
            <person name="Castanera R."/>
            <person name="Culley D."/>
            <person name="Daum C."/>
            <person name="Ezra D."/>
            <person name="Gonzalez J."/>
            <person name="Henrissat B."/>
            <person name="Kuo A."/>
            <person name="Liang C."/>
            <person name="Lipzen A."/>
            <person name="Lutzoni F."/>
            <person name="Magnuson J."/>
            <person name="Mondo S."/>
            <person name="Nolan M."/>
            <person name="Ohm R."/>
            <person name="Pangilinan J."/>
            <person name="Park H.-J."/>
            <person name="Ramirez L."/>
            <person name="Alfaro M."/>
            <person name="Sun H."/>
            <person name="Tritt A."/>
            <person name="Yoshinaga Y."/>
            <person name="Zwiers L.-H."/>
            <person name="Turgeon B."/>
            <person name="Goodwin S."/>
            <person name="Spatafora J."/>
            <person name="Crous P."/>
            <person name="Grigoriev I."/>
        </authorList>
    </citation>
    <scope>NUCLEOTIDE SEQUENCE</scope>
    <source>
        <strain evidence="4">CBS 207.26</strain>
    </source>
</reference>
<dbReference type="OrthoDB" id="194358at2759"/>
<dbReference type="InterPro" id="IPR056884">
    <property type="entry name" value="NPHP3-like_N"/>
</dbReference>
<feature type="domain" description="DUF7069" evidence="2">
    <location>
        <begin position="597"/>
        <end position="662"/>
    </location>
</feature>
<dbReference type="InterPro" id="IPR053137">
    <property type="entry name" value="NLR-like"/>
</dbReference>
<evidence type="ECO:0000256" key="1">
    <source>
        <dbReference type="ARBA" id="ARBA00022737"/>
    </source>
</evidence>
<name>A0A6A6EK87_9PEZI</name>
<dbReference type="EMBL" id="ML994619">
    <property type="protein sequence ID" value="KAF2190326.1"/>
    <property type="molecule type" value="Genomic_DNA"/>
</dbReference>
<dbReference type="GO" id="GO:0009116">
    <property type="term" value="P:nucleoside metabolic process"/>
    <property type="evidence" value="ECO:0007669"/>
    <property type="project" value="InterPro"/>
</dbReference>
<evidence type="ECO:0000259" key="3">
    <source>
        <dbReference type="Pfam" id="PF24883"/>
    </source>
</evidence>